<dbReference type="InterPro" id="IPR054722">
    <property type="entry name" value="PolX-like_BBD"/>
</dbReference>
<feature type="compositionally biased region" description="Basic and acidic residues" evidence="1">
    <location>
        <begin position="52"/>
        <end position="65"/>
    </location>
</feature>
<evidence type="ECO:0000313" key="3">
    <source>
        <dbReference type="EnsemblMetazoa" id="XP_016664088.1"/>
    </source>
</evidence>
<dbReference type="RefSeq" id="XP_016664088.1">
    <property type="nucleotide sequence ID" value="XM_016808599.1"/>
</dbReference>
<accession>A0A8R2H9T0</accession>
<reference evidence="3" key="2">
    <citation type="submission" date="2022-06" db="UniProtKB">
        <authorList>
            <consortium name="EnsemblMetazoa"/>
        </authorList>
    </citation>
    <scope>IDENTIFICATION</scope>
</reference>
<dbReference type="OrthoDB" id="6629107at2759"/>
<dbReference type="AlphaFoldDB" id="A0A8R2H9T0"/>
<dbReference type="InterPro" id="IPR001878">
    <property type="entry name" value="Znf_CCHC"/>
</dbReference>
<feature type="domain" description="MADF" evidence="2">
    <location>
        <begin position="129"/>
        <end position="169"/>
    </location>
</feature>
<dbReference type="Pfam" id="PF10545">
    <property type="entry name" value="MADF_DNA_bdg"/>
    <property type="match status" value="1"/>
</dbReference>
<dbReference type="InterPro" id="IPR036875">
    <property type="entry name" value="Znf_CCHC_sf"/>
</dbReference>
<evidence type="ECO:0000313" key="4">
    <source>
        <dbReference type="Proteomes" id="UP000007819"/>
    </source>
</evidence>
<sequence>MENQKSIALMANNPKKDWKSGNKATRKPGNCYFCKLPGHWKSQCRKYLKNQENKKTHGETSKSDDGNAFITGTVSTNDSEESWLLDSGASDHMCGKINWFYNYVLFDEPIQVRIGDGSILLAKGKDDEKLIECVRNYPVLYKLSDKNYKDNSVKENAWKEISHFVGKNV</sequence>
<dbReference type="Gene3D" id="4.10.60.10">
    <property type="entry name" value="Zinc finger, CCHC-type"/>
    <property type="match status" value="1"/>
</dbReference>
<dbReference type="InterPro" id="IPR006578">
    <property type="entry name" value="MADF-dom"/>
</dbReference>
<dbReference type="GO" id="GO:0008270">
    <property type="term" value="F:zinc ion binding"/>
    <property type="evidence" value="ECO:0007669"/>
    <property type="project" value="InterPro"/>
</dbReference>
<dbReference type="KEGG" id="api:107885119"/>
<dbReference type="SUPFAM" id="SSF57756">
    <property type="entry name" value="Retrovirus zinc finger-like domains"/>
    <property type="match status" value="1"/>
</dbReference>
<keyword evidence="4" id="KW-1185">Reference proteome</keyword>
<dbReference type="GO" id="GO:0003676">
    <property type="term" value="F:nucleic acid binding"/>
    <property type="evidence" value="ECO:0007669"/>
    <property type="project" value="InterPro"/>
</dbReference>
<dbReference type="Pfam" id="PF22936">
    <property type="entry name" value="Pol_BBD"/>
    <property type="match status" value="1"/>
</dbReference>
<evidence type="ECO:0000259" key="2">
    <source>
        <dbReference type="PROSITE" id="PS51029"/>
    </source>
</evidence>
<dbReference type="SMART" id="SM00343">
    <property type="entry name" value="ZnF_C2HC"/>
    <property type="match status" value="1"/>
</dbReference>
<organism evidence="3 4">
    <name type="scientific">Acyrthosiphon pisum</name>
    <name type="common">Pea aphid</name>
    <dbReference type="NCBI Taxonomy" id="7029"/>
    <lineage>
        <taxon>Eukaryota</taxon>
        <taxon>Metazoa</taxon>
        <taxon>Ecdysozoa</taxon>
        <taxon>Arthropoda</taxon>
        <taxon>Hexapoda</taxon>
        <taxon>Insecta</taxon>
        <taxon>Pterygota</taxon>
        <taxon>Neoptera</taxon>
        <taxon>Paraneoptera</taxon>
        <taxon>Hemiptera</taxon>
        <taxon>Sternorrhyncha</taxon>
        <taxon>Aphidomorpha</taxon>
        <taxon>Aphidoidea</taxon>
        <taxon>Aphididae</taxon>
        <taxon>Macrosiphini</taxon>
        <taxon>Acyrthosiphon</taxon>
    </lineage>
</organism>
<protein>
    <recommendedName>
        <fullName evidence="2">MADF domain-containing protein</fullName>
    </recommendedName>
</protein>
<dbReference type="Proteomes" id="UP000007819">
    <property type="component" value="Unassembled WGS sequence"/>
</dbReference>
<feature type="region of interest" description="Disordered" evidence="1">
    <location>
        <begin position="52"/>
        <end position="71"/>
    </location>
</feature>
<evidence type="ECO:0000256" key="1">
    <source>
        <dbReference type="SAM" id="MobiDB-lite"/>
    </source>
</evidence>
<dbReference type="PROSITE" id="PS51029">
    <property type="entry name" value="MADF"/>
    <property type="match status" value="1"/>
</dbReference>
<name>A0A8R2H9T0_ACYPI</name>
<proteinExistence type="predicted"/>
<dbReference type="EnsemblMetazoa" id="XM_016808599.1">
    <property type="protein sequence ID" value="XP_016664088.1"/>
    <property type="gene ID" value="LOC107885119"/>
</dbReference>
<dbReference type="GeneID" id="107885119"/>
<reference evidence="4" key="1">
    <citation type="submission" date="2010-06" db="EMBL/GenBank/DDBJ databases">
        <authorList>
            <person name="Jiang H."/>
            <person name="Abraham K."/>
            <person name="Ali S."/>
            <person name="Alsbrooks S.L."/>
            <person name="Anim B.N."/>
            <person name="Anosike U.S."/>
            <person name="Attaway T."/>
            <person name="Bandaranaike D.P."/>
            <person name="Battles P.K."/>
            <person name="Bell S.N."/>
            <person name="Bell A.V."/>
            <person name="Beltran B."/>
            <person name="Bickham C."/>
            <person name="Bustamante Y."/>
            <person name="Caleb T."/>
            <person name="Canada A."/>
            <person name="Cardenas V."/>
            <person name="Carter K."/>
            <person name="Chacko J."/>
            <person name="Chandrabose M.N."/>
            <person name="Chavez D."/>
            <person name="Chavez A."/>
            <person name="Chen L."/>
            <person name="Chu H.-S."/>
            <person name="Claassen K.J."/>
            <person name="Cockrell R."/>
            <person name="Collins M."/>
            <person name="Cooper J.A."/>
            <person name="Cree A."/>
            <person name="Curry S.M."/>
            <person name="Da Y."/>
            <person name="Dao M.D."/>
            <person name="Das B."/>
            <person name="Davila M.-L."/>
            <person name="Davy-Carroll L."/>
            <person name="Denson S."/>
            <person name="Dinh H."/>
            <person name="Ebong V.E."/>
            <person name="Edwards J.R."/>
            <person name="Egan A."/>
            <person name="El-Daye J."/>
            <person name="Escobedo L."/>
            <person name="Fernandez S."/>
            <person name="Fernando P.R."/>
            <person name="Flagg N."/>
            <person name="Forbes L.D."/>
            <person name="Fowler R.G."/>
            <person name="Fu Q."/>
            <person name="Gabisi R.A."/>
            <person name="Ganer J."/>
            <person name="Garbino Pronczuk A."/>
            <person name="Garcia R.M."/>
            <person name="Garner T."/>
            <person name="Garrett T.E."/>
            <person name="Gonzalez D.A."/>
            <person name="Hamid H."/>
            <person name="Hawkins E.S."/>
            <person name="Hirani K."/>
            <person name="Hogues M.E."/>
            <person name="Hollins B."/>
            <person name="Hsiao C.-H."/>
            <person name="Jabil R."/>
            <person name="James M.L."/>
            <person name="Jhangiani S.N."/>
            <person name="Johnson B."/>
            <person name="Johnson Q."/>
            <person name="Joshi V."/>
            <person name="Kalu J.B."/>
            <person name="Kam C."/>
            <person name="Kashfia A."/>
            <person name="Keebler J."/>
            <person name="Kisamo H."/>
            <person name="Kovar C.L."/>
            <person name="Lago L.A."/>
            <person name="Lai C.-Y."/>
            <person name="Laidlaw J."/>
            <person name="Lara F."/>
            <person name="Le T.-K."/>
            <person name="Lee S.L."/>
            <person name="Legall F.H."/>
            <person name="Lemon S.J."/>
            <person name="Lewis L.R."/>
            <person name="Li B."/>
            <person name="Liu Y."/>
            <person name="Liu Y.-S."/>
            <person name="Lopez J."/>
            <person name="Lozado R.J."/>
            <person name="Lu J."/>
            <person name="Madu R.C."/>
            <person name="Maheshwari M."/>
            <person name="Maheshwari R."/>
            <person name="Malloy K."/>
            <person name="Martinez E."/>
            <person name="Mathew T."/>
            <person name="Mercado I.C."/>
            <person name="Mercado C."/>
            <person name="Meyer B."/>
            <person name="Montgomery K."/>
            <person name="Morgan M.B."/>
            <person name="Munidasa M."/>
            <person name="Nazareth L.V."/>
            <person name="Nelson J."/>
            <person name="Ng B.M."/>
            <person name="Nguyen N.B."/>
            <person name="Nguyen P.Q."/>
            <person name="Nguyen T."/>
            <person name="Obregon M."/>
            <person name="Okwuonu G.O."/>
            <person name="Onwere C.G."/>
            <person name="Orozco G."/>
            <person name="Parra A."/>
            <person name="Patel S."/>
            <person name="Patil S."/>
            <person name="Perez A."/>
            <person name="Perez Y."/>
            <person name="Pham C."/>
            <person name="Primus E.L."/>
            <person name="Pu L.-L."/>
            <person name="Puazo M."/>
            <person name="Qin X."/>
            <person name="Quiroz J.B."/>
            <person name="Reese J."/>
            <person name="Richards S."/>
            <person name="Rives C.M."/>
            <person name="Robberts R."/>
            <person name="Ruiz S.J."/>
            <person name="Ruiz M.J."/>
            <person name="Santibanez J."/>
            <person name="Schneider B.W."/>
            <person name="Sisson I."/>
            <person name="Smith M."/>
            <person name="Sodergren E."/>
            <person name="Song X.-Z."/>
            <person name="Song B.B."/>
            <person name="Summersgill H."/>
            <person name="Thelus R."/>
            <person name="Thornton R.D."/>
            <person name="Trejos Z.Y."/>
            <person name="Usmani K."/>
            <person name="Vattathil S."/>
            <person name="Villasana D."/>
            <person name="Walker D.L."/>
            <person name="Wang S."/>
            <person name="Wang K."/>
            <person name="White C.S."/>
            <person name="Williams A.C."/>
            <person name="Williamson J."/>
            <person name="Wilson K."/>
            <person name="Woghiren I.O."/>
            <person name="Woodworth J.R."/>
            <person name="Worley K.C."/>
            <person name="Wright R.A."/>
            <person name="Wu W."/>
            <person name="Young L."/>
            <person name="Zhang L."/>
            <person name="Zhang J."/>
            <person name="Zhu Y."/>
            <person name="Muzny D.M."/>
            <person name="Weinstock G."/>
            <person name="Gibbs R.A."/>
        </authorList>
    </citation>
    <scope>NUCLEOTIDE SEQUENCE [LARGE SCALE GENOMIC DNA]</scope>
    <source>
        <strain evidence="4">LSR1</strain>
    </source>
</reference>